<dbReference type="STRING" id="51511.ENSCSAVP00000000737"/>
<dbReference type="InterPro" id="IPR051021">
    <property type="entry name" value="Mito_Ser/Thr_phosphatase"/>
</dbReference>
<dbReference type="OMA" id="QLPLFAW"/>
<reference evidence="9" key="2">
    <citation type="submission" date="2025-08" db="UniProtKB">
        <authorList>
            <consortium name="Ensembl"/>
        </authorList>
    </citation>
    <scope>IDENTIFICATION</scope>
</reference>
<name>H2Y5Y9_CIOSA</name>
<proteinExistence type="inferred from homology"/>
<dbReference type="GO" id="GO:0005739">
    <property type="term" value="C:mitochondrion"/>
    <property type="evidence" value="ECO:0007669"/>
    <property type="project" value="TreeGrafter"/>
</dbReference>
<dbReference type="GO" id="GO:0012501">
    <property type="term" value="P:programmed cell death"/>
    <property type="evidence" value="ECO:0007669"/>
    <property type="project" value="UniProtKB-KW"/>
</dbReference>
<evidence type="ECO:0000256" key="1">
    <source>
        <dbReference type="ARBA" id="ARBA00006717"/>
    </source>
</evidence>
<dbReference type="Pfam" id="PF00300">
    <property type="entry name" value="His_Phos_1"/>
    <property type="match status" value="2"/>
</dbReference>
<dbReference type="FunCoup" id="H2Y5Y9">
    <property type="interactions" value="448"/>
</dbReference>
<evidence type="ECO:0000256" key="5">
    <source>
        <dbReference type="ARBA" id="ARBA00039765"/>
    </source>
</evidence>
<evidence type="ECO:0000256" key="6">
    <source>
        <dbReference type="ARBA" id="ARBA00040722"/>
    </source>
</evidence>
<feature type="binding site" evidence="8">
    <location>
        <position position="123"/>
    </location>
    <ligand>
        <name>substrate</name>
    </ligand>
</feature>
<dbReference type="InParanoid" id="H2Y5Y9"/>
<protein>
    <recommendedName>
        <fullName evidence="5">Serine/threonine-protein phosphatase PGAM5, mitochondrial</fullName>
        <ecNumber evidence="2">3.1.3.16</ecNumber>
    </recommendedName>
    <alternativeName>
        <fullName evidence="7">Phosphoglycerate mutase family member 5</fullName>
    </alternativeName>
    <alternativeName>
        <fullName evidence="6">Serine/threonine-protein phosphatase Pgam5, mitochondrial</fullName>
    </alternativeName>
</protein>
<dbReference type="Proteomes" id="UP000007875">
    <property type="component" value="Unassembled WGS sequence"/>
</dbReference>
<keyword evidence="3" id="KW-1210">Necrosis</keyword>
<dbReference type="PANTHER" id="PTHR20935">
    <property type="entry name" value="PHOSPHOGLYCERATE MUTASE-RELATED"/>
    <property type="match status" value="1"/>
</dbReference>
<keyword evidence="4" id="KW-0378">Hydrolase</keyword>
<evidence type="ECO:0000256" key="3">
    <source>
        <dbReference type="ARBA" id="ARBA00022590"/>
    </source>
</evidence>
<evidence type="ECO:0000256" key="4">
    <source>
        <dbReference type="ARBA" id="ARBA00022801"/>
    </source>
</evidence>
<evidence type="ECO:0000313" key="10">
    <source>
        <dbReference type="Proteomes" id="UP000007875"/>
    </source>
</evidence>
<dbReference type="AlphaFoldDB" id="H2Y5Y9"/>
<dbReference type="Gene3D" id="3.40.50.1240">
    <property type="entry name" value="Phosphoglycerate mutase-like"/>
    <property type="match status" value="1"/>
</dbReference>
<dbReference type="eggNOG" id="KOG4609">
    <property type="taxonomic scope" value="Eukaryota"/>
</dbReference>
<organism evidence="9 10">
    <name type="scientific">Ciona savignyi</name>
    <name type="common">Pacific transparent sea squirt</name>
    <dbReference type="NCBI Taxonomy" id="51511"/>
    <lineage>
        <taxon>Eukaryota</taxon>
        <taxon>Metazoa</taxon>
        <taxon>Chordata</taxon>
        <taxon>Tunicata</taxon>
        <taxon>Ascidiacea</taxon>
        <taxon>Phlebobranchia</taxon>
        <taxon>Cionidae</taxon>
        <taxon>Ciona</taxon>
    </lineage>
</organism>
<dbReference type="SUPFAM" id="SSF53254">
    <property type="entry name" value="Phosphoglycerate mutase-like"/>
    <property type="match status" value="1"/>
</dbReference>
<evidence type="ECO:0000256" key="8">
    <source>
        <dbReference type="PIRSR" id="PIRSR613078-2"/>
    </source>
</evidence>
<dbReference type="InterPro" id="IPR029033">
    <property type="entry name" value="His_PPase_superfam"/>
</dbReference>
<reference evidence="9" key="3">
    <citation type="submission" date="2025-09" db="UniProtKB">
        <authorList>
            <consortium name="Ensembl"/>
        </authorList>
    </citation>
    <scope>IDENTIFICATION</scope>
</reference>
<reference evidence="10" key="1">
    <citation type="submission" date="2003-08" db="EMBL/GenBank/DDBJ databases">
        <authorList>
            <person name="Birren B."/>
            <person name="Nusbaum C."/>
            <person name="Abebe A."/>
            <person name="Abouelleil A."/>
            <person name="Adekoya E."/>
            <person name="Ait-zahra M."/>
            <person name="Allen N."/>
            <person name="Allen T."/>
            <person name="An P."/>
            <person name="Anderson M."/>
            <person name="Anderson S."/>
            <person name="Arachchi H."/>
            <person name="Armbruster J."/>
            <person name="Bachantsang P."/>
            <person name="Baldwin J."/>
            <person name="Barry A."/>
            <person name="Bayul T."/>
            <person name="Blitshsteyn B."/>
            <person name="Bloom T."/>
            <person name="Blye J."/>
            <person name="Boguslavskiy L."/>
            <person name="Borowsky M."/>
            <person name="Boukhgalter B."/>
            <person name="Brunache A."/>
            <person name="Butler J."/>
            <person name="Calixte N."/>
            <person name="Calvo S."/>
            <person name="Camarata J."/>
            <person name="Campo K."/>
            <person name="Chang J."/>
            <person name="Cheshatsang Y."/>
            <person name="Citroen M."/>
            <person name="Collymore A."/>
            <person name="Considine T."/>
            <person name="Cook A."/>
            <person name="Cooke P."/>
            <person name="Corum B."/>
            <person name="Cuomo C."/>
            <person name="David R."/>
            <person name="Dawoe T."/>
            <person name="Degray S."/>
            <person name="Dodge S."/>
            <person name="Dooley K."/>
            <person name="Dorje P."/>
            <person name="Dorjee K."/>
            <person name="Dorris L."/>
            <person name="Duffey N."/>
            <person name="Dupes A."/>
            <person name="Elkins T."/>
            <person name="Engels R."/>
            <person name="Erickson J."/>
            <person name="Farina A."/>
            <person name="Faro S."/>
            <person name="Ferreira P."/>
            <person name="Fischer H."/>
            <person name="Fitzgerald M."/>
            <person name="Foley K."/>
            <person name="Gage D."/>
            <person name="Galagan J."/>
            <person name="Gearin G."/>
            <person name="Gnerre S."/>
            <person name="Gnirke A."/>
            <person name="Goyette A."/>
            <person name="Graham J."/>
            <person name="Grandbois E."/>
            <person name="Gyaltsen K."/>
            <person name="Hafez N."/>
            <person name="Hagopian D."/>
            <person name="Hagos B."/>
            <person name="Hall J."/>
            <person name="Hatcher B."/>
            <person name="Heller A."/>
            <person name="Higgins H."/>
            <person name="Honan T."/>
            <person name="Horn A."/>
            <person name="Houde N."/>
            <person name="Hughes L."/>
            <person name="Hulme W."/>
            <person name="Husby E."/>
            <person name="Iliev I."/>
            <person name="Jaffe D."/>
            <person name="Jones C."/>
            <person name="Kamal M."/>
            <person name="Kamat A."/>
            <person name="Kamvysselis M."/>
            <person name="Karlsson E."/>
            <person name="Kells C."/>
            <person name="Kieu A."/>
            <person name="Kisner P."/>
            <person name="Kodira C."/>
            <person name="Kulbokas E."/>
            <person name="Labutti K."/>
            <person name="Lama D."/>
            <person name="Landers T."/>
            <person name="Leger J."/>
            <person name="Levine S."/>
            <person name="Lewis D."/>
            <person name="Lewis T."/>
            <person name="Lindblad-toh K."/>
            <person name="Liu X."/>
            <person name="Lokyitsang T."/>
            <person name="Lokyitsang Y."/>
            <person name="Lucien O."/>
            <person name="Lui A."/>
            <person name="Ma L.J."/>
            <person name="Mabbitt R."/>
            <person name="Macdonald J."/>
            <person name="Maclean C."/>
            <person name="Major J."/>
            <person name="Manning J."/>
            <person name="Marabella R."/>
            <person name="Maru K."/>
            <person name="Matthews C."/>
            <person name="Mauceli E."/>
            <person name="Mccarthy M."/>
            <person name="Mcdonough S."/>
            <person name="Mcghee T."/>
            <person name="Meldrim J."/>
            <person name="Meneus L."/>
            <person name="Mesirov J."/>
            <person name="Mihalev A."/>
            <person name="Mihova T."/>
            <person name="Mikkelsen T."/>
            <person name="Mlenga V."/>
            <person name="Moru K."/>
            <person name="Mozes J."/>
            <person name="Mulrain L."/>
            <person name="Munson G."/>
            <person name="Naylor J."/>
            <person name="Newes C."/>
            <person name="Nguyen C."/>
            <person name="Nguyen N."/>
            <person name="Nguyen T."/>
            <person name="Nicol R."/>
            <person name="Nielsen C."/>
            <person name="Nizzari M."/>
            <person name="Norbu C."/>
            <person name="Norbu N."/>
            <person name="O'donnell P."/>
            <person name="Okoawo O."/>
            <person name="O'leary S."/>
            <person name="Omotosho B."/>
            <person name="O'neill K."/>
            <person name="Osman S."/>
            <person name="Parker S."/>
            <person name="Perrin D."/>
            <person name="Phunkhang P."/>
            <person name="Piqani B."/>
            <person name="Purcell S."/>
            <person name="Rachupka T."/>
            <person name="Ramasamy U."/>
            <person name="Rameau R."/>
            <person name="Ray V."/>
            <person name="Raymond C."/>
            <person name="Retta R."/>
            <person name="Richardson S."/>
            <person name="Rise C."/>
            <person name="Rodriguez J."/>
            <person name="Rogers J."/>
            <person name="Rogov P."/>
            <person name="Rutman M."/>
            <person name="Schupbach R."/>
            <person name="Seaman C."/>
            <person name="Settipalli S."/>
            <person name="Sharpe T."/>
            <person name="Sheridan J."/>
            <person name="Sherpa N."/>
            <person name="Shi J."/>
            <person name="Smirnov S."/>
            <person name="Smith C."/>
            <person name="Sougnez C."/>
            <person name="Spencer B."/>
            <person name="Stalker J."/>
            <person name="Stange-thomann N."/>
            <person name="Stavropoulos S."/>
            <person name="Stetson K."/>
            <person name="Stone C."/>
            <person name="Stone S."/>
            <person name="Stubbs M."/>
            <person name="Talamas J."/>
            <person name="Tchuinga P."/>
            <person name="Tenzing P."/>
            <person name="Tesfaye S."/>
            <person name="Theodore J."/>
            <person name="Thoulutsang Y."/>
            <person name="Topham K."/>
            <person name="Towey S."/>
            <person name="Tsamla T."/>
            <person name="Tsomo N."/>
            <person name="Vallee D."/>
            <person name="Vassiliev H."/>
            <person name="Venkataraman V."/>
            <person name="Vinson J."/>
            <person name="Vo A."/>
            <person name="Wade C."/>
            <person name="Wang S."/>
            <person name="Wangchuk T."/>
            <person name="Wangdi T."/>
            <person name="Whittaker C."/>
            <person name="Wilkinson J."/>
            <person name="Wu Y."/>
            <person name="Wyman D."/>
            <person name="Yadav S."/>
            <person name="Yang S."/>
            <person name="Yang X."/>
            <person name="Yeager S."/>
            <person name="Yee E."/>
            <person name="Young G."/>
            <person name="Zainoun J."/>
            <person name="Zembeck L."/>
            <person name="Zimmer A."/>
            <person name="Zody M."/>
            <person name="Lander E."/>
        </authorList>
    </citation>
    <scope>NUCLEOTIDE SEQUENCE [LARGE SCALE GENOMIC DNA]</scope>
</reference>
<dbReference type="HOGENOM" id="CLU_063130_0_1_1"/>
<accession>H2Y5Y9</accession>
<dbReference type="InterPro" id="IPR013078">
    <property type="entry name" value="His_Pase_superF_clade-1"/>
</dbReference>
<dbReference type="CDD" id="cd07067">
    <property type="entry name" value="HP_PGM_like"/>
    <property type="match status" value="1"/>
</dbReference>
<comment type="similarity">
    <text evidence="1">Belongs to the phosphoglycerate mutase family. BPG-dependent PGAM subfamily.</text>
</comment>
<keyword evidence="10" id="KW-1185">Reference proteome</keyword>
<dbReference type="GO" id="GO:0004722">
    <property type="term" value="F:protein serine/threonine phosphatase activity"/>
    <property type="evidence" value="ECO:0007669"/>
    <property type="project" value="UniProtKB-EC"/>
</dbReference>
<dbReference type="SMART" id="SM00855">
    <property type="entry name" value="PGAM"/>
    <property type="match status" value="1"/>
</dbReference>
<dbReference type="EC" id="3.1.3.16" evidence="2"/>
<dbReference type="PANTHER" id="PTHR20935:SF0">
    <property type="entry name" value="SERINE_THREONINE-PROTEIN PHOSPHATASE PGAM5, MITOCHONDRIAL"/>
    <property type="match status" value="1"/>
</dbReference>
<dbReference type="GeneTree" id="ENSGT00390000004796"/>
<evidence type="ECO:0000313" key="9">
    <source>
        <dbReference type="Ensembl" id="ENSCSAVP00000000737.1"/>
    </source>
</evidence>
<sequence>MRLKQLVKFATVVAGGCGTLMYAAKSSKLNATLGSNSNTAYAASKELSNKWDSDWDKRDGENGKASRNIILIRHGQYNLAGNDDHERCLTELGKEQAIRTGMRLKELGLNKKITHFVVSTMTRAQETGDLIYKQLGNDAIPVENTDLIREGAPVEPDPPIDTWNPERKTFFVDGARIETGFRSFIHRANPEQEFDSTEVIVCHGNVIRYFVCRALQLPPEAWLRLSLRHCSITWLSIRPNGRVSVKCLGDSGHLPHDKLTFE</sequence>
<evidence type="ECO:0000256" key="7">
    <source>
        <dbReference type="ARBA" id="ARBA00041839"/>
    </source>
</evidence>
<dbReference type="GO" id="GO:0090141">
    <property type="term" value="P:positive regulation of mitochondrial fission"/>
    <property type="evidence" value="ECO:0007669"/>
    <property type="project" value="TreeGrafter"/>
</dbReference>
<evidence type="ECO:0000256" key="2">
    <source>
        <dbReference type="ARBA" id="ARBA00013081"/>
    </source>
</evidence>
<dbReference type="Ensembl" id="ENSCSAVT00000000745.1">
    <property type="protein sequence ID" value="ENSCSAVP00000000737.1"/>
    <property type="gene ID" value="ENSCSAVG00000000414.1"/>
</dbReference>